<protein>
    <submittedName>
        <fullName evidence="2">Uncharacterized protein</fullName>
    </submittedName>
</protein>
<dbReference type="STRING" id="381764.Fnod_0718"/>
<gene>
    <name evidence="2" type="ordered locus">Fnod_0718</name>
</gene>
<name>A7HKZ0_FERNB</name>
<dbReference type="Proteomes" id="UP000002415">
    <property type="component" value="Chromosome"/>
</dbReference>
<evidence type="ECO:0000313" key="2">
    <source>
        <dbReference type="EMBL" id="ABS60573.1"/>
    </source>
</evidence>
<organism evidence="2 3">
    <name type="scientific">Fervidobacterium nodosum (strain ATCC 35602 / DSM 5306 / Rt17-B1)</name>
    <dbReference type="NCBI Taxonomy" id="381764"/>
    <lineage>
        <taxon>Bacteria</taxon>
        <taxon>Thermotogati</taxon>
        <taxon>Thermotogota</taxon>
        <taxon>Thermotogae</taxon>
        <taxon>Thermotogales</taxon>
        <taxon>Fervidobacteriaceae</taxon>
        <taxon>Fervidobacterium</taxon>
    </lineage>
</organism>
<dbReference type="RefSeq" id="WP_011993892.1">
    <property type="nucleotide sequence ID" value="NC_009718.1"/>
</dbReference>
<dbReference type="AlphaFoldDB" id="A7HKZ0"/>
<dbReference type="OrthoDB" id="46826at2"/>
<sequence length="147" mass="16955">MNENGAEKCYSKLLKNFSINFSYKPGPMMEEKILKKIKRKKVIGTMYRFGIGVFLTLIILFFGTEELGWKYPKRVFSLFDLFREAAQKTIENPDISSFSLGINNNSNLNLLKKNLEDYLNNNNISQNGSDEIFKMIKYVSIANDGGW</sequence>
<reference evidence="2 3" key="2">
    <citation type="journal article" date="2009" name="Proc. Natl. Acad. Sci. U.S.A.">
        <title>On the chimeric nature, thermophilic origin, and phylogenetic placement of the Thermotogales.</title>
        <authorList>
            <person name="Zhaxybayeva O."/>
            <person name="Swithers K.S."/>
            <person name="Lapierre P."/>
            <person name="Fournier G.P."/>
            <person name="Bickhart D.M."/>
            <person name="DeBoy R.T."/>
            <person name="Nelson K.E."/>
            <person name="Nesbo C.L."/>
            <person name="Doolittle W.F."/>
            <person name="Gogarten J.P."/>
            <person name="Noll K.M."/>
        </authorList>
    </citation>
    <scope>NUCLEOTIDE SEQUENCE [LARGE SCALE GENOMIC DNA]</scope>
    <source>
        <strain evidence="3">ATCC 35602 / DSM 5306 / Rt17-B1</strain>
    </source>
</reference>
<evidence type="ECO:0000256" key="1">
    <source>
        <dbReference type="SAM" id="Phobius"/>
    </source>
</evidence>
<dbReference type="KEGG" id="fno:Fnod_0718"/>
<keyword evidence="1" id="KW-1133">Transmembrane helix</keyword>
<feature type="transmembrane region" description="Helical" evidence="1">
    <location>
        <begin position="45"/>
        <end position="64"/>
    </location>
</feature>
<evidence type="ECO:0000313" key="3">
    <source>
        <dbReference type="Proteomes" id="UP000002415"/>
    </source>
</evidence>
<accession>A7HKZ0</accession>
<keyword evidence="3" id="KW-1185">Reference proteome</keyword>
<proteinExistence type="predicted"/>
<dbReference type="EMBL" id="CP000771">
    <property type="protein sequence ID" value="ABS60573.1"/>
    <property type="molecule type" value="Genomic_DNA"/>
</dbReference>
<reference evidence="2 3" key="1">
    <citation type="submission" date="2007-07" db="EMBL/GenBank/DDBJ databases">
        <title>Complete sequence of Fervidobacterium nodosum Rt17-B1.</title>
        <authorList>
            <consortium name="US DOE Joint Genome Institute"/>
            <person name="Copeland A."/>
            <person name="Lucas S."/>
            <person name="Lapidus A."/>
            <person name="Barry K."/>
            <person name="Glavina del Rio T."/>
            <person name="Dalin E."/>
            <person name="Tice H."/>
            <person name="Pitluck S."/>
            <person name="Saunders E."/>
            <person name="Brettin T."/>
            <person name="Bruce D."/>
            <person name="Detter J.C."/>
            <person name="Han C."/>
            <person name="Schmutz J."/>
            <person name="Larimer F."/>
            <person name="Land M."/>
            <person name="Hauser L."/>
            <person name="Kyrpides N."/>
            <person name="Mikhailova N."/>
            <person name="Nelson K."/>
            <person name="Gogarten J.P."/>
            <person name="Noll K."/>
            <person name="Richardson P."/>
        </authorList>
    </citation>
    <scope>NUCLEOTIDE SEQUENCE [LARGE SCALE GENOMIC DNA]</scope>
    <source>
        <strain evidence="3">ATCC 35602 / DSM 5306 / Rt17-B1</strain>
    </source>
</reference>
<keyword evidence="1" id="KW-0812">Transmembrane</keyword>
<dbReference type="HOGENOM" id="CLU_1924437_0_0_0"/>
<keyword evidence="1" id="KW-0472">Membrane</keyword>